<dbReference type="EMBL" id="GGEC01061322">
    <property type="protein sequence ID" value="MBX41806.1"/>
    <property type="molecule type" value="Transcribed_RNA"/>
</dbReference>
<reference evidence="1" key="1">
    <citation type="submission" date="2018-02" db="EMBL/GenBank/DDBJ databases">
        <title>Rhizophora mucronata_Transcriptome.</title>
        <authorList>
            <person name="Meera S.P."/>
            <person name="Sreeshan A."/>
            <person name="Augustine A."/>
        </authorList>
    </citation>
    <scope>NUCLEOTIDE SEQUENCE</scope>
    <source>
        <tissue evidence="1">Leaf</tissue>
    </source>
</reference>
<dbReference type="AlphaFoldDB" id="A0A2P2NH51"/>
<evidence type="ECO:0000313" key="1">
    <source>
        <dbReference type="EMBL" id="MBX41806.1"/>
    </source>
</evidence>
<name>A0A2P2NH51_RHIMU</name>
<accession>A0A2P2NH51</accession>
<protein>
    <submittedName>
        <fullName evidence="1">Uncharacterized protein</fullName>
    </submittedName>
</protein>
<proteinExistence type="predicted"/>
<sequence length="62" mass="7273">MIMVLSFSSTKLLIRQPRIPLGCCNVQIINPKRNHLYLIKEFYREYQKQAANKIVPTPRADI</sequence>
<organism evidence="1">
    <name type="scientific">Rhizophora mucronata</name>
    <name type="common">Asiatic mangrove</name>
    <dbReference type="NCBI Taxonomy" id="61149"/>
    <lineage>
        <taxon>Eukaryota</taxon>
        <taxon>Viridiplantae</taxon>
        <taxon>Streptophyta</taxon>
        <taxon>Embryophyta</taxon>
        <taxon>Tracheophyta</taxon>
        <taxon>Spermatophyta</taxon>
        <taxon>Magnoliopsida</taxon>
        <taxon>eudicotyledons</taxon>
        <taxon>Gunneridae</taxon>
        <taxon>Pentapetalae</taxon>
        <taxon>rosids</taxon>
        <taxon>fabids</taxon>
        <taxon>Malpighiales</taxon>
        <taxon>Rhizophoraceae</taxon>
        <taxon>Rhizophora</taxon>
    </lineage>
</organism>